<proteinExistence type="predicted"/>
<keyword evidence="3" id="KW-1185">Reference proteome</keyword>
<evidence type="ECO:0008006" key="4">
    <source>
        <dbReference type="Google" id="ProtNLM"/>
    </source>
</evidence>
<dbReference type="PROSITE" id="PS51257">
    <property type="entry name" value="PROKAR_LIPOPROTEIN"/>
    <property type="match status" value="1"/>
</dbReference>
<feature type="transmembrane region" description="Helical" evidence="1">
    <location>
        <begin position="194"/>
        <end position="216"/>
    </location>
</feature>
<reference evidence="2" key="1">
    <citation type="submission" date="2015-07" db="EMBL/GenBank/DDBJ databases">
        <title>Draft Genome Sequences of Anaerolinea thermolimosa IMO-1, Bellilinea caldifistulae GOMI-1, Leptolinea tardivitalis YMTK-2, Levilinea saccharolytica KIBI-1,Longilinea arvoryzae KOME-1, Previously Described as Members of the Anaerolineaceae (Chloroflexi).</title>
        <authorList>
            <person name="Sekiguchi Y."/>
            <person name="Ohashi A."/>
            <person name="Matsuura N."/>
            <person name="Tourlousse M.D."/>
        </authorList>
    </citation>
    <scope>NUCLEOTIDE SEQUENCE [LARGE SCALE GENOMIC DNA]</scope>
    <source>
        <strain evidence="2">KOME-1</strain>
    </source>
</reference>
<feature type="transmembrane region" description="Helical" evidence="1">
    <location>
        <begin position="92"/>
        <end position="112"/>
    </location>
</feature>
<keyword evidence="1" id="KW-1133">Transmembrane helix</keyword>
<feature type="transmembrane region" description="Helical" evidence="1">
    <location>
        <begin position="124"/>
        <end position="142"/>
    </location>
</feature>
<accession>A0A0S7BF30</accession>
<dbReference type="Pfam" id="PF06197">
    <property type="entry name" value="DUF998"/>
    <property type="match status" value="1"/>
</dbReference>
<evidence type="ECO:0000313" key="2">
    <source>
        <dbReference type="EMBL" id="GAP12626.1"/>
    </source>
</evidence>
<keyword evidence="1" id="KW-0812">Transmembrane</keyword>
<feature type="transmembrane region" description="Helical" evidence="1">
    <location>
        <begin position="154"/>
        <end position="174"/>
    </location>
</feature>
<keyword evidence="1" id="KW-0472">Membrane</keyword>
<dbReference type="RefSeq" id="WP_075072036.1">
    <property type="nucleotide sequence ID" value="NZ_DF967972.1"/>
</dbReference>
<dbReference type="InterPro" id="IPR009339">
    <property type="entry name" value="DUF998"/>
</dbReference>
<feature type="transmembrane region" description="Helical" evidence="1">
    <location>
        <begin position="61"/>
        <end position="85"/>
    </location>
</feature>
<dbReference type="EMBL" id="DF967972">
    <property type="protein sequence ID" value="GAP12626.1"/>
    <property type="molecule type" value="Genomic_DNA"/>
</dbReference>
<gene>
    <name evidence="2" type="ORF">LARV_00362</name>
</gene>
<protein>
    <recommendedName>
        <fullName evidence="4">DUF998 domain-containing protein</fullName>
    </recommendedName>
</protein>
<organism evidence="2">
    <name type="scientific">Longilinea arvoryzae</name>
    <dbReference type="NCBI Taxonomy" id="360412"/>
    <lineage>
        <taxon>Bacteria</taxon>
        <taxon>Bacillati</taxon>
        <taxon>Chloroflexota</taxon>
        <taxon>Anaerolineae</taxon>
        <taxon>Anaerolineales</taxon>
        <taxon>Anaerolineaceae</taxon>
        <taxon>Longilinea</taxon>
    </lineage>
</organism>
<evidence type="ECO:0000256" key="1">
    <source>
        <dbReference type="SAM" id="Phobius"/>
    </source>
</evidence>
<name>A0A0S7BF30_9CHLR</name>
<dbReference type="Proteomes" id="UP000055060">
    <property type="component" value="Unassembled WGS sequence"/>
</dbReference>
<evidence type="ECO:0000313" key="3">
    <source>
        <dbReference type="Proteomes" id="UP000055060"/>
    </source>
</evidence>
<dbReference type="OrthoDB" id="9855098at2"/>
<dbReference type="AlphaFoldDB" id="A0A0S7BF30"/>
<sequence>MLVLIKNPLFFQIFAAAGALSAVLGACIAGRVYRDRDGRRYSPLNHFISELGEIGISRLAWVFNLGLILCGLCLLPACLSLGLILPGVWSRLGLAAGVIATLSISAVGIFPMNRMTAHTRAANSYFRMGLVMVVFFTLAILLQPSESQRLSRWLALAGLPAILAYASFLIYSRVGVDPSRNPLDPSEFIRPRFWALAAVEWSIFVTTIPWLLMIAAGL</sequence>